<evidence type="ECO:0000256" key="10">
    <source>
        <dbReference type="ARBA" id="ARBA00022918"/>
    </source>
</evidence>
<evidence type="ECO:0000256" key="7">
    <source>
        <dbReference type="ARBA" id="ARBA00022842"/>
    </source>
</evidence>
<evidence type="ECO:0000256" key="4">
    <source>
        <dbReference type="ARBA" id="ARBA00022723"/>
    </source>
</evidence>
<dbReference type="GO" id="GO:0006310">
    <property type="term" value="P:DNA recombination"/>
    <property type="evidence" value="ECO:0007669"/>
    <property type="project" value="UniProtKB-KW"/>
</dbReference>
<keyword evidence="17" id="KW-1185">Reference proteome</keyword>
<feature type="domain" description="Integrase catalytic" evidence="15">
    <location>
        <begin position="22"/>
        <end position="190"/>
    </location>
</feature>
<proteinExistence type="predicted"/>
<evidence type="ECO:0000256" key="9">
    <source>
        <dbReference type="ARBA" id="ARBA00022908"/>
    </source>
</evidence>
<evidence type="ECO:0000256" key="6">
    <source>
        <dbReference type="ARBA" id="ARBA00022801"/>
    </source>
</evidence>
<evidence type="ECO:0000256" key="5">
    <source>
        <dbReference type="ARBA" id="ARBA00022759"/>
    </source>
</evidence>
<evidence type="ECO:0000256" key="2">
    <source>
        <dbReference type="ARBA" id="ARBA00022695"/>
    </source>
</evidence>
<keyword evidence="10" id="KW-0695">RNA-directed DNA polymerase</keyword>
<organism evidence="16 17">
    <name type="scientific">Austropuccinia psidii MF-1</name>
    <dbReference type="NCBI Taxonomy" id="1389203"/>
    <lineage>
        <taxon>Eukaryota</taxon>
        <taxon>Fungi</taxon>
        <taxon>Dikarya</taxon>
        <taxon>Basidiomycota</taxon>
        <taxon>Pucciniomycotina</taxon>
        <taxon>Pucciniomycetes</taxon>
        <taxon>Pucciniales</taxon>
        <taxon>Sphaerophragmiaceae</taxon>
        <taxon>Austropuccinia</taxon>
    </lineage>
</organism>
<dbReference type="InterPro" id="IPR036397">
    <property type="entry name" value="RNaseH_sf"/>
</dbReference>
<evidence type="ECO:0000256" key="14">
    <source>
        <dbReference type="ARBA" id="ARBA00049244"/>
    </source>
</evidence>
<dbReference type="SUPFAM" id="SSF53098">
    <property type="entry name" value="Ribonuclease H-like"/>
    <property type="match status" value="1"/>
</dbReference>
<dbReference type="GO" id="GO:0015074">
    <property type="term" value="P:DNA integration"/>
    <property type="evidence" value="ECO:0007669"/>
    <property type="project" value="UniProtKB-KW"/>
</dbReference>
<dbReference type="GO" id="GO:0003964">
    <property type="term" value="F:RNA-directed DNA polymerase activity"/>
    <property type="evidence" value="ECO:0007669"/>
    <property type="project" value="UniProtKB-KW"/>
</dbReference>
<evidence type="ECO:0000256" key="13">
    <source>
        <dbReference type="ARBA" id="ARBA00048173"/>
    </source>
</evidence>
<dbReference type="GO" id="GO:0003887">
    <property type="term" value="F:DNA-directed DNA polymerase activity"/>
    <property type="evidence" value="ECO:0007669"/>
    <property type="project" value="UniProtKB-KW"/>
</dbReference>
<dbReference type="EMBL" id="AVOT02045932">
    <property type="protein sequence ID" value="MBW0541264.1"/>
    <property type="molecule type" value="Genomic_DNA"/>
</dbReference>
<accession>A0A9Q3FLY6</accession>
<dbReference type="PANTHER" id="PTHR42648">
    <property type="entry name" value="TRANSPOSASE, PUTATIVE-RELATED"/>
    <property type="match status" value="1"/>
</dbReference>
<evidence type="ECO:0000256" key="1">
    <source>
        <dbReference type="ARBA" id="ARBA00022578"/>
    </source>
</evidence>
<reference evidence="16" key="1">
    <citation type="submission" date="2021-03" db="EMBL/GenBank/DDBJ databases">
        <title>Draft genome sequence of rust myrtle Austropuccinia psidii MF-1, a brazilian biotype.</title>
        <authorList>
            <person name="Quecine M.C."/>
            <person name="Pachon D.M.R."/>
            <person name="Bonatelli M.L."/>
            <person name="Correr F.H."/>
            <person name="Franceschini L.M."/>
            <person name="Leite T.F."/>
            <person name="Margarido G.R.A."/>
            <person name="Almeida C.A."/>
            <person name="Ferrarezi J.A."/>
            <person name="Labate C.A."/>
        </authorList>
    </citation>
    <scope>NUCLEOTIDE SEQUENCE</scope>
    <source>
        <strain evidence="16">MF-1</strain>
    </source>
</reference>
<dbReference type="PROSITE" id="PS50994">
    <property type="entry name" value="INTEGRASE"/>
    <property type="match status" value="1"/>
</dbReference>
<dbReference type="AlphaFoldDB" id="A0A9Q3FLY6"/>
<keyword evidence="6" id="KW-0378">Hydrolase</keyword>
<evidence type="ECO:0000256" key="3">
    <source>
        <dbReference type="ARBA" id="ARBA00022722"/>
    </source>
</evidence>
<keyword evidence="11" id="KW-0239">DNA-directed DNA polymerase</keyword>
<name>A0A9Q3FLY6_9BASI</name>
<dbReference type="GO" id="GO:0005634">
    <property type="term" value="C:nucleus"/>
    <property type="evidence" value="ECO:0007669"/>
    <property type="project" value="UniProtKB-ARBA"/>
</dbReference>
<comment type="catalytic activity">
    <reaction evidence="13">
        <text>DNA(n) + a 2'-deoxyribonucleoside 5'-triphosphate = DNA(n+1) + diphosphate</text>
        <dbReference type="Rhea" id="RHEA:22508"/>
        <dbReference type="Rhea" id="RHEA-COMP:17339"/>
        <dbReference type="Rhea" id="RHEA-COMP:17340"/>
        <dbReference type="ChEBI" id="CHEBI:33019"/>
        <dbReference type="ChEBI" id="CHEBI:61560"/>
        <dbReference type="ChEBI" id="CHEBI:173112"/>
        <dbReference type="EC" id="2.7.7.49"/>
    </reaction>
</comment>
<evidence type="ECO:0000313" key="16">
    <source>
        <dbReference type="EMBL" id="MBW0541264.1"/>
    </source>
</evidence>
<gene>
    <name evidence="16" type="ORF">O181_080979</name>
</gene>
<keyword evidence="12" id="KW-0233">DNA recombination</keyword>
<keyword evidence="8" id="KW-0694">RNA-binding</keyword>
<keyword evidence="1" id="KW-0815">Transposition</keyword>
<dbReference type="GO" id="GO:0016787">
    <property type="term" value="F:hydrolase activity"/>
    <property type="evidence" value="ECO:0007669"/>
    <property type="project" value="UniProtKB-KW"/>
</dbReference>
<dbReference type="PANTHER" id="PTHR42648:SF11">
    <property type="entry name" value="TRANSPOSON TY4-P GAG-POL POLYPROTEIN"/>
    <property type="match status" value="1"/>
</dbReference>
<comment type="catalytic activity">
    <reaction evidence="14">
        <text>DNA(n) + a 2'-deoxyribonucleoside 5'-triphosphate = DNA(n+1) + diphosphate</text>
        <dbReference type="Rhea" id="RHEA:22508"/>
        <dbReference type="Rhea" id="RHEA-COMP:17339"/>
        <dbReference type="Rhea" id="RHEA-COMP:17340"/>
        <dbReference type="ChEBI" id="CHEBI:33019"/>
        <dbReference type="ChEBI" id="CHEBI:61560"/>
        <dbReference type="ChEBI" id="CHEBI:173112"/>
        <dbReference type="EC" id="2.7.7.7"/>
    </reaction>
</comment>
<keyword evidence="4" id="KW-0479">Metal-binding</keyword>
<dbReference type="Gene3D" id="3.30.420.10">
    <property type="entry name" value="Ribonuclease H-like superfamily/Ribonuclease H"/>
    <property type="match status" value="1"/>
</dbReference>
<dbReference type="GO" id="GO:0003723">
    <property type="term" value="F:RNA binding"/>
    <property type="evidence" value="ECO:0007669"/>
    <property type="project" value="UniProtKB-KW"/>
</dbReference>
<evidence type="ECO:0000256" key="12">
    <source>
        <dbReference type="ARBA" id="ARBA00023172"/>
    </source>
</evidence>
<evidence type="ECO:0000313" key="17">
    <source>
        <dbReference type="Proteomes" id="UP000765509"/>
    </source>
</evidence>
<evidence type="ECO:0000256" key="8">
    <source>
        <dbReference type="ARBA" id="ARBA00022884"/>
    </source>
</evidence>
<evidence type="ECO:0000256" key="11">
    <source>
        <dbReference type="ARBA" id="ARBA00022932"/>
    </source>
</evidence>
<protein>
    <recommendedName>
        <fullName evidence="15">Integrase catalytic domain-containing protein</fullName>
    </recommendedName>
</protein>
<keyword evidence="3" id="KW-0540">Nuclease</keyword>
<dbReference type="GO" id="GO:0032196">
    <property type="term" value="P:transposition"/>
    <property type="evidence" value="ECO:0007669"/>
    <property type="project" value="UniProtKB-KW"/>
</dbReference>
<dbReference type="Pfam" id="PF00665">
    <property type="entry name" value="rve"/>
    <property type="match status" value="1"/>
</dbReference>
<keyword evidence="9" id="KW-0229">DNA integration</keyword>
<keyword evidence="5" id="KW-0255">Endonuclease</keyword>
<dbReference type="InterPro" id="IPR012337">
    <property type="entry name" value="RNaseH-like_sf"/>
</dbReference>
<sequence>MMKLVKSTEVSSVCDKFIKGKITQLPFKQSFKAADHLLENIHLNLRGPFQTPSIDGAKYFLIIVDQMSGFITTRFLKNKSNCFNHFHNFKLSAENTLAKKLKNIFTDGGGEFINKSFQNHCAESGINHTISPPYTPQHNPFSERGNCSVLEKERCILLHSKLPMSHWEEAVSMTTFLCNLVPKHEDQKTP</sequence>
<dbReference type="InterPro" id="IPR039537">
    <property type="entry name" value="Retrotran_Ty1/copia-like"/>
</dbReference>
<keyword evidence="7" id="KW-0460">Magnesium</keyword>
<keyword evidence="2" id="KW-0548">Nucleotidyltransferase</keyword>
<evidence type="ECO:0000259" key="15">
    <source>
        <dbReference type="PROSITE" id="PS50994"/>
    </source>
</evidence>
<dbReference type="GO" id="GO:0004519">
    <property type="term" value="F:endonuclease activity"/>
    <property type="evidence" value="ECO:0007669"/>
    <property type="project" value="UniProtKB-KW"/>
</dbReference>
<dbReference type="OrthoDB" id="7691805at2759"/>
<comment type="caution">
    <text evidence="16">The sequence shown here is derived from an EMBL/GenBank/DDBJ whole genome shotgun (WGS) entry which is preliminary data.</text>
</comment>
<dbReference type="Proteomes" id="UP000765509">
    <property type="component" value="Unassembled WGS sequence"/>
</dbReference>
<dbReference type="GO" id="GO:0046872">
    <property type="term" value="F:metal ion binding"/>
    <property type="evidence" value="ECO:0007669"/>
    <property type="project" value="UniProtKB-KW"/>
</dbReference>
<keyword evidence="11" id="KW-0808">Transferase</keyword>
<dbReference type="InterPro" id="IPR001584">
    <property type="entry name" value="Integrase_cat-core"/>
</dbReference>